<dbReference type="InterPro" id="IPR002159">
    <property type="entry name" value="CD36_fam"/>
</dbReference>
<comment type="similarity">
    <text evidence="2">Belongs to the CD36 family.</text>
</comment>
<evidence type="ECO:0000256" key="4">
    <source>
        <dbReference type="ARBA" id="ARBA00022692"/>
    </source>
</evidence>
<name>A0A1B6DGX9_9HEMI</name>
<evidence type="ECO:0000256" key="7">
    <source>
        <dbReference type="ARBA" id="ARBA00023180"/>
    </source>
</evidence>
<dbReference type="GO" id="GO:0005737">
    <property type="term" value="C:cytoplasm"/>
    <property type="evidence" value="ECO:0007669"/>
    <property type="project" value="TreeGrafter"/>
</dbReference>
<dbReference type="EMBL" id="GEDC01026231">
    <property type="protein sequence ID" value="JAS11067.1"/>
    <property type="molecule type" value="Transcribed_RNA"/>
</dbReference>
<dbReference type="PANTHER" id="PTHR11923">
    <property type="entry name" value="SCAVENGER RECEPTOR CLASS B TYPE-1 SR-B1"/>
    <property type="match status" value="1"/>
</dbReference>
<proteinExistence type="inferred from homology"/>
<keyword evidence="5 8" id="KW-1133">Transmembrane helix</keyword>
<evidence type="ECO:0000256" key="1">
    <source>
        <dbReference type="ARBA" id="ARBA00004236"/>
    </source>
</evidence>
<evidence type="ECO:0000256" key="6">
    <source>
        <dbReference type="ARBA" id="ARBA00023136"/>
    </source>
</evidence>
<dbReference type="PRINTS" id="PR01609">
    <property type="entry name" value="CD36FAMILY"/>
</dbReference>
<evidence type="ECO:0000256" key="3">
    <source>
        <dbReference type="ARBA" id="ARBA00022475"/>
    </source>
</evidence>
<comment type="subcellular location">
    <subcellularLocation>
        <location evidence="1">Cell membrane</location>
    </subcellularLocation>
</comment>
<dbReference type="GO" id="GO:0005886">
    <property type="term" value="C:plasma membrane"/>
    <property type="evidence" value="ECO:0007669"/>
    <property type="project" value="UniProtKB-SubCell"/>
</dbReference>
<evidence type="ECO:0000256" key="2">
    <source>
        <dbReference type="ARBA" id="ARBA00010532"/>
    </source>
</evidence>
<dbReference type="GO" id="GO:0005044">
    <property type="term" value="F:scavenger receptor activity"/>
    <property type="evidence" value="ECO:0007669"/>
    <property type="project" value="TreeGrafter"/>
</dbReference>
<accession>A0A1B6DGX9</accession>
<evidence type="ECO:0000313" key="10">
    <source>
        <dbReference type="EMBL" id="JAS24951.1"/>
    </source>
</evidence>
<evidence type="ECO:0000256" key="5">
    <source>
        <dbReference type="ARBA" id="ARBA00022989"/>
    </source>
</evidence>
<gene>
    <name evidence="9" type="ORF">g.32887</name>
    <name evidence="10" type="ORF">g.32889</name>
</gene>
<evidence type="ECO:0000313" key="9">
    <source>
        <dbReference type="EMBL" id="JAS11067.1"/>
    </source>
</evidence>
<feature type="transmembrane region" description="Helical" evidence="8">
    <location>
        <begin position="467"/>
        <end position="490"/>
    </location>
</feature>
<dbReference type="EMBL" id="GEDC01012347">
    <property type="protein sequence ID" value="JAS24951.1"/>
    <property type="molecule type" value="Transcribed_RNA"/>
</dbReference>
<keyword evidence="7" id="KW-0325">Glycoprotein</keyword>
<keyword evidence="4 8" id="KW-0812">Transmembrane</keyword>
<keyword evidence="3" id="KW-1003">Cell membrane</keyword>
<dbReference type="Pfam" id="PF01130">
    <property type="entry name" value="CD36"/>
    <property type="match status" value="1"/>
</dbReference>
<feature type="transmembrane region" description="Helical" evidence="8">
    <location>
        <begin position="33"/>
        <end position="56"/>
    </location>
</feature>
<dbReference type="AlphaFoldDB" id="A0A1B6DGX9"/>
<organism evidence="10">
    <name type="scientific">Clastoptera arizonana</name>
    <name type="common">Arizona spittle bug</name>
    <dbReference type="NCBI Taxonomy" id="38151"/>
    <lineage>
        <taxon>Eukaryota</taxon>
        <taxon>Metazoa</taxon>
        <taxon>Ecdysozoa</taxon>
        <taxon>Arthropoda</taxon>
        <taxon>Hexapoda</taxon>
        <taxon>Insecta</taxon>
        <taxon>Pterygota</taxon>
        <taxon>Neoptera</taxon>
        <taxon>Paraneoptera</taxon>
        <taxon>Hemiptera</taxon>
        <taxon>Auchenorrhyncha</taxon>
        <taxon>Cercopoidea</taxon>
        <taxon>Clastopteridae</taxon>
        <taxon>Clastoptera</taxon>
    </lineage>
</organism>
<reference evidence="10" key="1">
    <citation type="submission" date="2015-12" db="EMBL/GenBank/DDBJ databases">
        <title>De novo transcriptome assembly of four potential Pierce s Disease insect vectors from Arizona vineyards.</title>
        <authorList>
            <person name="Tassone E.E."/>
        </authorList>
    </citation>
    <scope>NUCLEOTIDE SEQUENCE</scope>
</reference>
<evidence type="ECO:0008006" key="11">
    <source>
        <dbReference type="Google" id="ProtNLM"/>
    </source>
</evidence>
<dbReference type="PANTHER" id="PTHR11923:SF114">
    <property type="entry name" value="FI02050P-RELATED"/>
    <property type="match status" value="1"/>
</dbReference>
<keyword evidence="6 8" id="KW-0472">Membrane</keyword>
<evidence type="ECO:0000256" key="8">
    <source>
        <dbReference type="SAM" id="Phobius"/>
    </source>
</evidence>
<protein>
    <recommendedName>
        <fullName evidence="11">Protein croquemort</fullName>
    </recommendedName>
</protein>
<sequence length="505" mass="55868">MESNNDENTPLLSRNGPGRMTTALSIGKCCGDVLLLSCGGMALVFGLYTGIAWPFIFNKILQSNLALTQNATKGNNATSVLAMWEETPMPIYMEVYMFNWTNPATSLHGPDKPKFVEMGPYVFYEHHSKGNLTWNSNNTITYLNKKTWKFMPELSNGSLSDNITNINVVAMAVGNKCRNLNPILKSVVSMLIDVEETLVVTHSVGNLLFDGTTDRLLKIADILKNHSINIPLQYDKFGWFYKRNNSFTTDGVFTMNTGKDDINKLGLLTNWNYKNTTSGFTGDCAKVQGTYGELFPPNSASLRDIKLFANDLCSVLTLNSESSVVIQNLTGIVFNGTGMFSNKTTCYCPKGVCPASGIRDVSACKGAPVAISFPHFYDADASYRDAIDGMEPDGDKHSFTMVLEQVTSIPLKVNARLQLNLLMDTIPGMPFYKNLKKTYIPMLWFTQRATITPAMASNLSSLTMVSYYAPFIMFGVATLGAILVTLGLFLRSRSCCQEEHERLLD</sequence>